<reference evidence="1 2" key="1">
    <citation type="journal article" date="2016" name="Nat. Commun.">
        <title>Thousands of microbial genomes shed light on interconnected biogeochemical processes in an aquifer system.</title>
        <authorList>
            <person name="Anantharaman K."/>
            <person name="Brown C.T."/>
            <person name="Hug L.A."/>
            <person name="Sharon I."/>
            <person name="Castelle C.J."/>
            <person name="Probst A.J."/>
            <person name="Thomas B.C."/>
            <person name="Singh A."/>
            <person name="Wilkins M.J."/>
            <person name="Karaoz U."/>
            <person name="Brodie E.L."/>
            <person name="Williams K.H."/>
            <person name="Hubbard S.S."/>
            <person name="Banfield J.F."/>
        </authorList>
    </citation>
    <scope>NUCLEOTIDE SEQUENCE [LARGE SCALE GENOMIC DNA]</scope>
</reference>
<comment type="caution">
    <text evidence="1">The sequence shown here is derived from an EMBL/GenBank/DDBJ whole genome shotgun (WGS) entry which is preliminary data.</text>
</comment>
<protein>
    <submittedName>
        <fullName evidence="1">Uncharacterized protein</fullName>
    </submittedName>
</protein>
<evidence type="ECO:0000313" key="1">
    <source>
        <dbReference type="EMBL" id="OHB13243.1"/>
    </source>
</evidence>
<evidence type="ECO:0000313" key="2">
    <source>
        <dbReference type="Proteomes" id="UP000177154"/>
    </source>
</evidence>
<dbReference type="Proteomes" id="UP000177154">
    <property type="component" value="Unassembled WGS sequence"/>
</dbReference>
<accession>A0A1G2UV10</accession>
<sequence>MNNQEILIEAINDRRLVNFNYENQPIRRAAPHAIYMSTAGNKNVDAYQFDGYSQSGDLPDWRNFLLDKIQNLEILSENFEIAEGYKSYSLKYNRSVHKI</sequence>
<dbReference type="PROSITE" id="PS52050">
    <property type="entry name" value="WYL"/>
    <property type="match status" value="1"/>
</dbReference>
<dbReference type="EMBL" id="MHWR01000020">
    <property type="protein sequence ID" value="OHB13243.1"/>
    <property type="molecule type" value="Genomic_DNA"/>
</dbReference>
<proteinExistence type="predicted"/>
<dbReference type="AlphaFoldDB" id="A0A1G2UV10"/>
<organism evidence="1 2">
    <name type="scientific">Candidatus Zambryskibacteria bacterium RIFCSPLOWO2_12_39_8</name>
    <dbReference type="NCBI Taxonomy" id="1802774"/>
    <lineage>
        <taxon>Bacteria</taxon>
        <taxon>Candidatus Zambryskiibacteriota</taxon>
    </lineage>
</organism>
<name>A0A1G2UV10_9BACT</name>
<gene>
    <name evidence="1" type="ORF">A2Y49_01555</name>
</gene>